<keyword evidence="1" id="KW-0812">Transmembrane</keyword>
<accession>A0ABT4S3Y5</accession>
<feature type="transmembrane region" description="Helical" evidence="1">
    <location>
        <begin position="60"/>
        <end position="80"/>
    </location>
</feature>
<proteinExistence type="predicted"/>
<keyword evidence="1" id="KW-0472">Membrane</keyword>
<keyword evidence="1" id="KW-1133">Transmembrane helix</keyword>
<reference evidence="2" key="1">
    <citation type="submission" date="2022-11" db="EMBL/GenBank/DDBJ databases">
        <title>Refractory cell wall polysaccharides provide important carbon source for microbial heterotrophs in the hadal ocean.</title>
        <authorList>
            <person name="Zhu X."/>
        </authorList>
    </citation>
    <scope>NUCLEOTIDE SEQUENCE</scope>
    <source>
        <strain evidence="2">MTRN7</strain>
    </source>
</reference>
<keyword evidence="3" id="KW-1185">Reference proteome</keyword>
<dbReference type="RefSeq" id="WP_106687701.1">
    <property type="nucleotide sequence ID" value="NZ_CAXQEU010000017.1"/>
</dbReference>
<dbReference type="EMBL" id="JAPFGC010000002">
    <property type="protein sequence ID" value="MDA0178510.1"/>
    <property type="molecule type" value="Genomic_DNA"/>
</dbReference>
<evidence type="ECO:0000313" key="3">
    <source>
        <dbReference type="Proteomes" id="UP001149142"/>
    </source>
</evidence>
<feature type="transmembrane region" description="Helical" evidence="1">
    <location>
        <begin position="27"/>
        <end position="48"/>
    </location>
</feature>
<protein>
    <submittedName>
        <fullName evidence="2">Uncharacterized protein</fullName>
    </submittedName>
</protein>
<comment type="caution">
    <text evidence="2">The sequence shown here is derived from an EMBL/GenBank/DDBJ whole genome shotgun (WGS) entry which is preliminary data.</text>
</comment>
<sequence length="111" mass="12904">MKIKSYLNLIFYLFTLSLYLYETIYGALIQIILGIIQIVIAISINSNIKKLNNYSIKLINIYWILIGLWLSTTILIKVIFDLQNVFIPLLLVTPMIIGTYFTIVLFKIQQV</sequence>
<evidence type="ECO:0000313" key="2">
    <source>
        <dbReference type="EMBL" id="MDA0178510.1"/>
    </source>
</evidence>
<organism evidence="2 3">
    <name type="scientific">Mesoflavibacter profundi</name>
    <dbReference type="NCBI Taxonomy" id="2708110"/>
    <lineage>
        <taxon>Bacteria</taxon>
        <taxon>Pseudomonadati</taxon>
        <taxon>Bacteroidota</taxon>
        <taxon>Flavobacteriia</taxon>
        <taxon>Flavobacteriales</taxon>
        <taxon>Flavobacteriaceae</taxon>
        <taxon>Mesoflavibacter</taxon>
    </lineage>
</organism>
<gene>
    <name evidence="2" type="ORF">OOZ35_13490</name>
</gene>
<evidence type="ECO:0000256" key="1">
    <source>
        <dbReference type="SAM" id="Phobius"/>
    </source>
</evidence>
<feature type="transmembrane region" description="Helical" evidence="1">
    <location>
        <begin position="86"/>
        <end position="106"/>
    </location>
</feature>
<name>A0ABT4S3Y5_9FLAO</name>
<dbReference type="Proteomes" id="UP001149142">
    <property type="component" value="Unassembled WGS sequence"/>
</dbReference>